<reference evidence="1" key="1">
    <citation type="thesis" date="2020" institute="ProQuest LLC" country="789 East Eisenhower Parkway, Ann Arbor, MI, USA">
        <title>Comparative Genomics and Chromosome Evolution.</title>
        <authorList>
            <person name="Mudd A.B."/>
        </authorList>
    </citation>
    <scope>NUCLEOTIDE SEQUENCE</scope>
    <source>
        <strain evidence="1">HN-11 Male</strain>
        <tissue evidence="1">Kidney and liver</tissue>
    </source>
</reference>
<sequence>MFKGISYRQRKNDFELFLVKVQTDVNIFLRGIIKISGPREKVKLMNIL</sequence>
<gene>
    <name evidence="1" type="ORF">GDO78_016988</name>
</gene>
<evidence type="ECO:0000313" key="1">
    <source>
        <dbReference type="EMBL" id="KAG9461401.1"/>
    </source>
</evidence>
<protein>
    <submittedName>
        <fullName evidence="1">Uncharacterized protein</fullName>
    </submittedName>
</protein>
<dbReference type="Proteomes" id="UP000770717">
    <property type="component" value="Unassembled WGS sequence"/>
</dbReference>
<keyword evidence="2" id="KW-1185">Reference proteome</keyword>
<proteinExistence type="predicted"/>
<dbReference type="EMBL" id="WNTK01022205">
    <property type="protein sequence ID" value="KAG9461401.1"/>
    <property type="molecule type" value="Genomic_DNA"/>
</dbReference>
<accession>A0A8J6B676</accession>
<evidence type="ECO:0000313" key="2">
    <source>
        <dbReference type="Proteomes" id="UP000770717"/>
    </source>
</evidence>
<organism evidence="1 2">
    <name type="scientific">Eleutherodactylus coqui</name>
    <name type="common">Puerto Rican coqui</name>
    <dbReference type="NCBI Taxonomy" id="57060"/>
    <lineage>
        <taxon>Eukaryota</taxon>
        <taxon>Metazoa</taxon>
        <taxon>Chordata</taxon>
        <taxon>Craniata</taxon>
        <taxon>Vertebrata</taxon>
        <taxon>Euteleostomi</taxon>
        <taxon>Amphibia</taxon>
        <taxon>Batrachia</taxon>
        <taxon>Anura</taxon>
        <taxon>Neobatrachia</taxon>
        <taxon>Hyloidea</taxon>
        <taxon>Eleutherodactylidae</taxon>
        <taxon>Eleutherodactylinae</taxon>
        <taxon>Eleutherodactylus</taxon>
        <taxon>Eleutherodactylus</taxon>
    </lineage>
</organism>
<comment type="caution">
    <text evidence="1">The sequence shown here is derived from an EMBL/GenBank/DDBJ whole genome shotgun (WGS) entry which is preliminary data.</text>
</comment>
<name>A0A8J6B676_ELECQ</name>
<dbReference type="AlphaFoldDB" id="A0A8J6B676"/>